<dbReference type="InterPro" id="IPR001920">
    <property type="entry name" value="Asp/Glu_race"/>
</dbReference>
<keyword evidence="3" id="KW-0133">Cell shape</keyword>
<evidence type="ECO:0000256" key="2">
    <source>
        <dbReference type="ARBA" id="ARBA00013090"/>
    </source>
</evidence>
<gene>
    <name evidence="7" type="ORF">UFOPK2996_00695</name>
</gene>
<dbReference type="SUPFAM" id="SSF53681">
    <property type="entry name" value="Aspartate/glutamate racemase"/>
    <property type="match status" value="2"/>
</dbReference>
<accession>A0A6J6XCD1</accession>
<name>A0A6J6XCD1_9ZZZZ</name>
<reference evidence="7" key="1">
    <citation type="submission" date="2020-05" db="EMBL/GenBank/DDBJ databases">
        <authorList>
            <person name="Chiriac C."/>
            <person name="Salcher M."/>
            <person name="Ghai R."/>
            <person name="Kavagutti S V."/>
        </authorList>
    </citation>
    <scope>NUCLEOTIDE SEQUENCE</scope>
</reference>
<keyword evidence="4" id="KW-0573">Peptidoglycan synthesis</keyword>
<dbReference type="PANTHER" id="PTHR21198">
    <property type="entry name" value="GLUTAMATE RACEMASE"/>
    <property type="match status" value="1"/>
</dbReference>
<dbReference type="InterPro" id="IPR004391">
    <property type="entry name" value="Glu_race"/>
</dbReference>
<dbReference type="GO" id="GO:0008881">
    <property type="term" value="F:glutamate racemase activity"/>
    <property type="evidence" value="ECO:0007669"/>
    <property type="project" value="UniProtKB-EC"/>
</dbReference>
<dbReference type="HAMAP" id="MF_00258">
    <property type="entry name" value="Glu_racemase"/>
    <property type="match status" value="1"/>
</dbReference>
<dbReference type="EMBL" id="CAFAAH010000075">
    <property type="protein sequence ID" value="CAB4794432.1"/>
    <property type="molecule type" value="Genomic_DNA"/>
</dbReference>
<keyword evidence="5" id="KW-0413">Isomerase</keyword>
<evidence type="ECO:0000256" key="4">
    <source>
        <dbReference type="ARBA" id="ARBA00022984"/>
    </source>
</evidence>
<dbReference type="InterPro" id="IPR015942">
    <property type="entry name" value="Asp/Glu/hydantoin_racemase"/>
</dbReference>
<evidence type="ECO:0000313" key="7">
    <source>
        <dbReference type="EMBL" id="CAB4794432.1"/>
    </source>
</evidence>
<dbReference type="GO" id="GO:0009252">
    <property type="term" value="P:peptidoglycan biosynthetic process"/>
    <property type="evidence" value="ECO:0007669"/>
    <property type="project" value="UniProtKB-KW"/>
</dbReference>
<dbReference type="GO" id="GO:0071555">
    <property type="term" value="P:cell wall organization"/>
    <property type="evidence" value="ECO:0007669"/>
    <property type="project" value="UniProtKB-KW"/>
</dbReference>
<keyword evidence="6" id="KW-0961">Cell wall biogenesis/degradation</keyword>
<dbReference type="FunFam" id="3.40.50.1860:FF:000002">
    <property type="entry name" value="Glutamate racemase"/>
    <property type="match status" value="1"/>
</dbReference>
<dbReference type="EC" id="5.1.1.3" evidence="2"/>
<organism evidence="7">
    <name type="scientific">freshwater metagenome</name>
    <dbReference type="NCBI Taxonomy" id="449393"/>
    <lineage>
        <taxon>unclassified sequences</taxon>
        <taxon>metagenomes</taxon>
        <taxon>ecological metagenomes</taxon>
    </lineage>
</organism>
<dbReference type="NCBIfam" id="TIGR00067">
    <property type="entry name" value="glut_race"/>
    <property type="match status" value="1"/>
</dbReference>
<comment type="catalytic activity">
    <reaction evidence="1">
        <text>L-glutamate = D-glutamate</text>
        <dbReference type="Rhea" id="RHEA:12813"/>
        <dbReference type="ChEBI" id="CHEBI:29985"/>
        <dbReference type="ChEBI" id="CHEBI:29986"/>
        <dbReference type="EC" id="5.1.1.3"/>
    </reaction>
</comment>
<protein>
    <recommendedName>
        <fullName evidence="2">glutamate racemase</fullName>
        <ecNumber evidence="2">5.1.1.3</ecNumber>
    </recommendedName>
</protein>
<sequence>MTNAAPLDTRPIGVFDSGLGGLTVLRSLIDLVPSESLIYFGDTGRFPYGPKPAEEVRGYALEISDLLVERGVKMLVVACNSAASAALEDLKSRYEIPVIGVVSPGVRAAAKVTTSRRVGVIGTVGTISSGAYQRAAETSELELTCQACPGFVEFVEAGDVDSDQVLILAERLLEPIRNANVDTLVLGCTHYPLLARTIAKVMGQGVTLISSADETAFEVMALLAVDGIATGLEPELGAAPEPRGSHTFITSGDTATFMELGARFLGPEVADVEAHRWG</sequence>
<dbReference type="AlphaFoldDB" id="A0A6J6XCD1"/>
<evidence type="ECO:0000256" key="3">
    <source>
        <dbReference type="ARBA" id="ARBA00022960"/>
    </source>
</evidence>
<dbReference type="InterPro" id="IPR033134">
    <property type="entry name" value="Asp/Glu_racemase_AS_2"/>
</dbReference>
<proteinExistence type="inferred from homology"/>
<dbReference type="Pfam" id="PF01177">
    <property type="entry name" value="Asp_Glu_race"/>
    <property type="match status" value="1"/>
</dbReference>
<evidence type="ECO:0000256" key="1">
    <source>
        <dbReference type="ARBA" id="ARBA00001602"/>
    </source>
</evidence>
<evidence type="ECO:0000256" key="6">
    <source>
        <dbReference type="ARBA" id="ARBA00023316"/>
    </source>
</evidence>
<dbReference type="Gene3D" id="3.40.50.1860">
    <property type="match status" value="2"/>
</dbReference>
<dbReference type="PANTHER" id="PTHR21198:SF2">
    <property type="entry name" value="GLUTAMATE RACEMASE"/>
    <property type="match status" value="1"/>
</dbReference>
<dbReference type="PROSITE" id="PS00924">
    <property type="entry name" value="ASP_GLU_RACEMASE_2"/>
    <property type="match status" value="1"/>
</dbReference>
<evidence type="ECO:0000256" key="5">
    <source>
        <dbReference type="ARBA" id="ARBA00023235"/>
    </source>
</evidence>
<dbReference type="GO" id="GO:0008360">
    <property type="term" value="P:regulation of cell shape"/>
    <property type="evidence" value="ECO:0007669"/>
    <property type="project" value="UniProtKB-KW"/>
</dbReference>